<dbReference type="PROSITE" id="PS51790">
    <property type="entry name" value="MSRB"/>
    <property type="match status" value="1"/>
</dbReference>
<name>A0A370CFS0_9COXI</name>
<keyword evidence="2" id="KW-0511">Multifunctional enzyme</keyword>
<evidence type="ECO:0000259" key="8">
    <source>
        <dbReference type="PROSITE" id="PS51790"/>
    </source>
</evidence>
<comment type="catalytic activity">
    <reaction evidence="6 7">
        <text>[thioredoxin]-disulfide + L-methionine + H2O = L-methionine (S)-S-oxide + [thioredoxin]-dithiol</text>
        <dbReference type="Rhea" id="RHEA:19993"/>
        <dbReference type="Rhea" id="RHEA-COMP:10698"/>
        <dbReference type="Rhea" id="RHEA-COMP:10700"/>
        <dbReference type="ChEBI" id="CHEBI:15377"/>
        <dbReference type="ChEBI" id="CHEBI:29950"/>
        <dbReference type="ChEBI" id="CHEBI:50058"/>
        <dbReference type="ChEBI" id="CHEBI:57844"/>
        <dbReference type="ChEBI" id="CHEBI:58772"/>
        <dbReference type="EC" id="1.8.4.11"/>
    </reaction>
</comment>
<dbReference type="Gene3D" id="3.30.1060.10">
    <property type="entry name" value="Peptide methionine sulphoxide reductase MsrA"/>
    <property type="match status" value="1"/>
</dbReference>
<dbReference type="Pfam" id="PF01625">
    <property type="entry name" value="PMSR"/>
    <property type="match status" value="1"/>
</dbReference>
<dbReference type="EMBL" id="NMOS02000033">
    <property type="protein sequence ID" value="RDH39843.1"/>
    <property type="molecule type" value="Genomic_DNA"/>
</dbReference>
<organism evidence="9 10">
    <name type="scientific">Candidatus Aquirickettsiella gammari</name>
    <dbReference type="NCBI Taxonomy" id="2016198"/>
    <lineage>
        <taxon>Bacteria</taxon>
        <taxon>Pseudomonadati</taxon>
        <taxon>Pseudomonadota</taxon>
        <taxon>Gammaproteobacteria</taxon>
        <taxon>Legionellales</taxon>
        <taxon>Coxiellaceae</taxon>
        <taxon>Candidatus Aquirickettsiella</taxon>
    </lineage>
</organism>
<sequence length="293" mass="33272">MKKLTPEEERIILLKGTEAPFSGKYYRFNEDGTYSCKQCGSLLYNSSDKFDSGCGWPSFDDEIVGAIKRLPDADGHRTEILCAKCDAHLGHVFLGEALTSKNVRHCVNSISLDFIPKHETKGKLDENLKESVEQTETAIFAGGCFWGVEYLMKHLPGVISVISGYTGGNTTNPTYQDVCNHQTGHAEAVQIIFDPRKITYETLAKRFFEIHDPGQVNRQGPDSGDQYRSEIFYTTSEQKEIAAKLIGILKEKGFQVVTKLTPATHFWRAEDYHQNYYEKTKKQPYCHLYIKKF</sequence>
<feature type="domain" description="MsrB" evidence="8">
    <location>
        <begin position="1"/>
        <end position="117"/>
    </location>
</feature>
<comment type="caution">
    <text evidence="9">The sequence shown here is derived from an EMBL/GenBank/DDBJ whole genome shotgun (WGS) entry which is preliminary data.</text>
</comment>
<dbReference type="PANTHER" id="PTHR43774:SF1">
    <property type="entry name" value="PEPTIDE METHIONINE SULFOXIDE REDUCTASE MSRA 2"/>
    <property type="match status" value="1"/>
</dbReference>
<keyword evidence="10" id="KW-1185">Reference proteome</keyword>
<protein>
    <recommendedName>
        <fullName evidence="7">Peptide methionine sulfoxide reductase MsrA</fullName>
        <shortName evidence="7">Protein-methionine-S-oxide reductase</shortName>
        <ecNumber evidence="7">1.8.4.11</ecNumber>
    </recommendedName>
    <alternativeName>
        <fullName evidence="7">Peptide-methionine (S)-S-oxide reductase</fullName>
        <shortName evidence="7">Peptide Met(O) reductase</shortName>
    </alternativeName>
</protein>
<evidence type="ECO:0000313" key="10">
    <source>
        <dbReference type="Proteomes" id="UP000226429"/>
    </source>
</evidence>
<keyword evidence="1 7" id="KW-0560">Oxidoreductase</keyword>
<dbReference type="SUPFAM" id="SSF55068">
    <property type="entry name" value="Peptide methionine sulfoxide reductase"/>
    <property type="match status" value="1"/>
</dbReference>
<evidence type="ECO:0000256" key="2">
    <source>
        <dbReference type="ARBA" id="ARBA00023268"/>
    </source>
</evidence>
<dbReference type="GO" id="GO:0008113">
    <property type="term" value="F:peptide-methionine (S)-S-oxide reductase activity"/>
    <property type="evidence" value="ECO:0007669"/>
    <property type="project" value="UniProtKB-UniRule"/>
</dbReference>
<dbReference type="EC" id="1.8.4.11" evidence="7"/>
<dbReference type="Proteomes" id="UP000226429">
    <property type="component" value="Unassembled WGS sequence"/>
</dbReference>
<reference evidence="9 10" key="1">
    <citation type="journal article" date="2017" name="Int. J. Syst. Evol. Microbiol.">
        <title>Aquarickettsiella crustaci n. gen. n. sp. (Gammaproteobacteria: Legionellales: Coxiellaceae); a bacterial pathogen of the freshwater crustacean: Gammarus fossarum (Malacostraca: Amphipoda).</title>
        <authorList>
            <person name="Bojko J."/>
            <person name="Dunn A.M."/>
            <person name="Stebbing P.D."/>
            <person name="Van Aerle R."/>
            <person name="Bacela-Spychalska K."/>
            <person name="Bean T.P."/>
            <person name="Stentiford G.D."/>
        </authorList>
    </citation>
    <scope>NUCLEOTIDE SEQUENCE [LARGE SCALE GENOMIC DNA]</scope>
    <source>
        <strain evidence="9">RA15029</strain>
    </source>
</reference>
<evidence type="ECO:0000256" key="7">
    <source>
        <dbReference type="HAMAP-Rule" id="MF_01401"/>
    </source>
</evidence>
<evidence type="ECO:0000256" key="4">
    <source>
        <dbReference type="ARBA" id="ARBA00047806"/>
    </source>
</evidence>
<comment type="function">
    <text evidence="3 7">Has an important function as a repair enzyme for proteins that have been inactivated by oxidation. Catalyzes the reversible oxidation-reduction of methionine sulfoxide in proteins to methionine.</text>
</comment>
<comment type="catalytic activity">
    <reaction evidence="5">
        <text>L-methionyl-[protein] + [thioredoxin]-disulfide + H2O = L-methionyl-(R)-S-oxide-[protein] + [thioredoxin]-dithiol</text>
        <dbReference type="Rhea" id="RHEA:24164"/>
        <dbReference type="Rhea" id="RHEA-COMP:10698"/>
        <dbReference type="Rhea" id="RHEA-COMP:10700"/>
        <dbReference type="Rhea" id="RHEA-COMP:12313"/>
        <dbReference type="Rhea" id="RHEA-COMP:12314"/>
        <dbReference type="ChEBI" id="CHEBI:15377"/>
        <dbReference type="ChEBI" id="CHEBI:16044"/>
        <dbReference type="ChEBI" id="CHEBI:29950"/>
        <dbReference type="ChEBI" id="CHEBI:45764"/>
        <dbReference type="ChEBI" id="CHEBI:50058"/>
        <dbReference type="EC" id="1.8.4.12"/>
    </reaction>
</comment>
<dbReference type="NCBIfam" id="NF004036">
    <property type="entry name" value="PRK05508.1"/>
    <property type="match status" value="1"/>
</dbReference>
<feature type="active site" evidence="7">
    <location>
        <position position="144"/>
    </location>
</feature>
<dbReference type="GO" id="GO:0033744">
    <property type="term" value="F:L-methionine:thioredoxin-disulfide S-oxidoreductase activity"/>
    <property type="evidence" value="ECO:0007669"/>
    <property type="project" value="RHEA"/>
</dbReference>
<dbReference type="HAMAP" id="MF_01401">
    <property type="entry name" value="MsrA"/>
    <property type="match status" value="1"/>
</dbReference>
<dbReference type="InterPro" id="IPR011057">
    <property type="entry name" value="Mss4-like_sf"/>
</dbReference>
<dbReference type="Gene3D" id="2.170.150.20">
    <property type="entry name" value="Peptide methionine sulfoxide reductase"/>
    <property type="match status" value="1"/>
</dbReference>
<evidence type="ECO:0000256" key="5">
    <source>
        <dbReference type="ARBA" id="ARBA00048488"/>
    </source>
</evidence>
<dbReference type="InterPro" id="IPR002579">
    <property type="entry name" value="Met_Sox_Rdtase_MsrB_dom"/>
</dbReference>
<dbReference type="PANTHER" id="PTHR43774">
    <property type="entry name" value="PEPTIDE METHIONINE SULFOXIDE REDUCTASE"/>
    <property type="match status" value="1"/>
</dbReference>
<dbReference type="GO" id="GO:0033743">
    <property type="term" value="F:peptide-methionine (R)-S-oxide reductase activity"/>
    <property type="evidence" value="ECO:0007669"/>
    <property type="project" value="UniProtKB-EC"/>
</dbReference>
<dbReference type="NCBIfam" id="TIGR00401">
    <property type="entry name" value="msrA"/>
    <property type="match status" value="1"/>
</dbReference>
<gene>
    <name evidence="7" type="primary">msrA</name>
    <name evidence="9" type="ORF">CFE62_006915</name>
</gene>
<dbReference type="Pfam" id="PF01641">
    <property type="entry name" value="SelR"/>
    <property type="match status" value="1"/>
</dbReference>
<evidence type="ECO:0000256" key="3">
    <source>
        <dbReference type="ARBA" id="ARBA00024679"/>
    </source>
</evidence>
<proteinExistence type="inferred from homology"/>
<dbReference type="NCBIfam" id="NF004042">
    <property type="entry name" value="PRK05550.1"/>
    <property type="match status" value="1"/>
</dbReference>
<comment type="similarity">
    <text evidence="7">Belongs to the MsrA Met sulfoxide reductase family.</text>
</comment>
<reference evidence="9 10" key="2">
    <citation type="journal article" date="2018" name="J. Invertebr. Pathol.">
        <title>'Candidatus Aquirickettsiella gammari' (Gammaproteobacteria: Legionellales: Coxiellaceae): A bacterial pathogen of the freshwater crustacean Gammarus fossarum (Malacostraca: Amphipoda).</title>
        <authorList>
            <person name="Bojko J."/>
            <person name="Dunn A.M."/>
            <person name="Stebbing P.D."/>
            <person name="van Aerle R."/>
            <person name="Bacela-Spychalska K."/>
            <person name="Bean T.P."/>
            <person name="Urrutia A."/>
            <person name="Stentiford G.D."/>
        </authorList>
    </citation>
    <scope>NUCLEOTIDE SEQUENCE [LARGE SCALE GENOMIC DNA]</scope>
    <source>
        <strain evidence="9">RA15029</strain>
    </source>
</reference>
<evidence type="ECO:0000256" key="6">
    <source>
        <dbReference type="ARBA" id="ARBA00048782"/>
    </source>
</evidence>
<dbReference type="InterPro" id="IPR036509">
    <property type="entry name" value="Met_Sox_Rdtase_MsrA_sf"/>
</dbReference>
<dbReference type="SUPFAM" id="SSF51316">
    <property type="entry name" value="Mss4-like"/>
    <property type="match status" value="1"/>
</dbReference>
<accession>A0A370CFS0</accession>
<evidence type="ECO:0000313" key="9">
    <source>
        <dbReference type="EMBL" id="RDH39843.1"/>
    </source>
</evidence>
<comment type="catalytic activity">
    <reaction evidence="4 7">
        <text>L-methionyl-[protein] + [thioredoxin]-disulfide + H2O = L-methionyl-(S)-S-oxide-[protein] + [thioredoxin]-dithiol</text>
        <dbReference type="Rhea" id="RHEA:14217"/>
        <dbReference type="Rhea" id="RHEA-COMP:10698"/>
        <dbReference type="Rhea" id="RHEA-COMP:10700"/>
        <dbReference type="Rhea" id="RHEA-COMP:12313"/>
        <dbReference type="Rhea" id="RHEA-COMP:12315"/>
        <dbReference type="ChEBI" id="CHEBI:15377"/>
        <dbReference type="ChEBI" id="CHEBI:16044"/>
        <dbReference type="ChEBI" id="CHEBI:29950"/>
        <dbReference type="ChEBI" id="CHEBI:44120"/>
        <dbReference type="ChEBI" id="CHEBI:50058"/>
        <dbReference type="EC" id="1.8.4.11"/>
    </reaction>
</comment>
<dbReference type="AlphaFoldDB" id="A0A370CFS0"/>
<evidence type="ECO:0000256" key="1">
    <source>
        <dbReference type="ARBA" id="ARBA00023002"/>
    </source>
</evidence>
<dbReference type="InterPro" id="IPR002569">
    <property type="entry name" value="Met_Sox_Rdtase_MsrA_dom"/>
</dbReference>